<protein>
    <recommendedName>
        <fullName evidence="1">Farnesoic acid O-methyl transferase domain-containing protein</fullName>
    </recommendedName>
</protein>
<evidence type="ECO:0000313" key="2">
    <source>
        <dbReference type="EnsemblMetazoa" id="GBRI002766-PA"/>
    </source>
</evidence>
<name>A0A1A9W1D1_9MUSC</name>
<evidence type="ECO:0000313" key="3">
    <source>
        <dbReference type="Proteomes" id="UP000091820"/>
    </source>
</evidence>
<reference evidence="2" key="2">
    <citation type="submission" date="2020-05" db="UniProtKB">
        <authorList>
            <consortium name="EnsemblMetazoa"/>
        </authorList>
    </citation>
    <scope>IDENTIFICATION</scope>
    <source>
        <strain evidence="2">IAEA</strain>
    </source>
</reference>
<feature type="domain" description="Farnesoic acid O-methyl transferase" evidence="1">
    <location>
        <begin position="13"/>
        <end position="132"/>
    </location>
</feature>
<proteinExistence type="predicted"/>
<dbReference type="PANTHER" id="PTHR36695">
    <property type="entry name" value="AGAP008648-PA"/>
    <property type="match status" value="1"/>
</dbReference>
<sequence length="279" mass="31472">MNLLDSNAAKKFYEFIPLYGNTNVEFQVKNSTQVYIALAKTPEESDEMYEIIISGEENGKSCIRRKGHGGLCDATEISISFNLKCCAFWLNLEDMAIKVGLKGETDSFISHLAYESSDLHFISIDCGNTGTWKLCSLYPQKPIELVTTNGTSYQFFRVNREDKFYFEVRSPKDAQLVLSVSPEIVPPVYGIVIGESENTNSVIWKDCTEIVASMPTPNIVNENEFQGFWISFKKNCIKVGCVNECKPFLCHKEKCLPDFFYLGVRTGPDATGTWKLYGN</sequence>
<dbReference type="Pfam" id="PF12248">
    <property type="entry name" value="Methyltransf_FA"/>
    <property type="match status" value="2"/>
</dbReference>
<organism evidence="2 3">
    <name type="scientific">Glossina brevipalpis</name>
    <dbReference type="NCBI Taxonomy" id="37001"/>
    <lineage>
        <taxon>Eukaryota</taxon>
        <taxon>Metazoa</taxon>
        <taxon>Ecdysozoa</taxon>
        <taxon>Arthropoda</taxon>
        <taxon>Hexapoda</taxon>
        <taxon>Insecta</taxon>
        <taxon>Pterygota</taxon>
        <taxon>Neoptera</taxon>
        <taxon>Endopterygota</taxon>
        <taxon>Diptera</taxon>
        <taxon>Brachycera</taxon>
        <taxon>Muscomorpha</taxon>
        <taxon>Hippoboscoidea</taxon>
        <taxon>Glossinidae</taxon>
        <taxon>Glossina</taxon>
    </lineage>
</organism>
<dbReference type="AlphaFoldDB" id="A0A1A9W1D1"/>
<dbReference type="InterPro" id="IPR022041">
    <property type="entry name" value="Methyltransf_FA"/>
</dbReference>
<dbReference type="EnsemblMetazoa" id="GBRI002766-RA">
    <property type="protein sequence ID" value="GBRI002766-PA"/>
    <property type="gene ID" value="GBRI002766"/>
</dbReference>
<feature type="domain" description="Farnesoic acid O-methyl transferase" evidence="1">
    <location>
        <begin position="152"/>
        <end position="276"/>
    </location>
</feature>
<accession>A0A1A9W1D1</accession>
<keyword evidence="3" id="KW-1185">Reference proteome</keyword>
<dbReference type="PANTHER" id="PTHR36695:SF12">
    <property type="entry name" value="AGAP008648-PA"/>
    <property type="match status" value="1"/>
</dbReference>
<dbReference type="VEuPathDB" id="VectorBase:GBRI002766"/>
<dbReference type="Proteomes" id="UP000091820">
    <property type="component" value="Unassembled WGS sequence"/>
</dbReference>
<dbReference type="STRING" id="37001.A0A1A9W1D1"/>
<reference evidence="3" key="1">
    <citation type="submission" date="2014-03" db="EMBL/GenBank/DDBJ databases">
        <authorList>
            <person name="Aksoy S."/>
            <person name="Warren W."/>
            <person name="Wilson R.K."/>
        </authorList>
    </citation>
    <scope>NUCLEOTIDE SEQUENCE [LARGE SCALE GENOMIC DNA]</scope>
    <source>
        <strain evidence="3">IAEA</strain>
    </source>
</reference>
<evidence type="ECO:0000259" key="1">
    <source>
        <dbReference type="Pfam" id="PF12248"/>
    </source>
</evidence>